<organism evidence="1 2">
    <name type="scientific">Mycena metata</name>
    <dbReference type="NCBI Taxonomy" id="1033252"/>
    <lineage>
        <taxon>Eukaryota</taxon>
        <taxon>Fungi</taxon>
        <taxon>Dikarya</taxon>
        <taxon>Basidiomycota</taxon>
        <taxon>Agaricomycotina</taxon>
        <taxon>Agaricomycetes</taxon>
        <taxon>Agaricomycetidae</taxon>
        <taxon>Agaricales</taxon>
        <taxon>Marasmiineae</taxon>
        <taxon>Mycenaceae</taxon>
        <taxon>Mycena</taxon>
    </lineage>
</organism>
<evidence type="ECO:0000313" key="1">
    <source>
        <dbReference type="EMBL" id="KAJ7784176.1"/>
    </source>
</evidence>
<gene>
    <name evidence="1" type="ORF">B0H16DRAFT_1491570</name>
</gene>
<name>A0AAD7KEQ1_9AGAR</name>
<protein>
    <submittedName>
        <fullName evidence="1">Uncharacterized protein</fullName>
    </submittedName>
</protein>
<reference evidence="1" key="1">
    <citation type="submission" date="2023-03" db="EMBL/GenBank/DDBJ databases">
        <title>Massive genome expansion in bonnet fungi (Mycena s.s.) driven by repeated elements and novel gene families across ecological guilds.</title>
        <authorList>
            <consortium name="Lawrence Berkeley National Laboratory"/>
            <person name="Harder C.B."/>
            <person name="Miyauchi S."/>
            <person name="Viragh M."/>
            <person name="Kuo A."/>
            <person name="Thoen E."/>
            <person name="Andreopoulos B."/>
            <person name="Lu D."/>
            <person name="Skrede I."/>
            <person name="Drula E."/>
            <person name="Henrissat B."/>
            <person name="Morin E."/>
            <person name="Kohler A."/>
            <person name="Barry K."/>
            <person name="LaButti K."/>
            <person name="Morin E."/>
            <person name="Salamov A."/>
            <person name="Lipzen A."/>
            <person name="Mereny Z."/>
            <person name="Hegedus B."/>
            <person name="Baldrian P."/>
            <person name="Stursova M."/>
            <person name="Weitz H."/>
            <person name="Taylor A."/>
            <person name="Grigoriev I.V."/>
            <person name="Nagy L.G."/>
            <person name="Martin F."/>
            <person name="Kauserud H."/>
        </authorList>
    </citation>
    <scope>NUCLEOTIDE SEQUENCE</scope>
    <source>
        <strain evidence="1">CBHHK182m</strain>
    </source>
</reference>
<dbReference type="EMBL" id="JARKIB010000002">
    <property type="protein sequence ID" value="KAJ7784176.1"/>
    <property type="molecule type" value="Genomic_DNA"/>
</dbReference>
<dbReference type="AlphaFoldDB" id="A0AAD7KEQ1"/>
<evidence type="ECO:0000313" key="2">
    <source>
        <dbReference type="Proteomes" id="UP001215598"/>
    </source>
</evidence>
<dbReference type="Proteomes" id="UP001215598">
    <property type="component" value="Unassembled WGS sequence"/>
</dbReference>
<comment type="caution">
    <text evidence="1">The sequence shown here is derived from an EMBL/GenBank/DDBJ whole genome shotgun (WGS) entry which is preliminary data.</text>
</comment>
<keyword evidence="2" id="KW-1185">Reference proteome</keyword>
<accession>A0AAD7KEQ1</accession>
<sequence>MQDGAHVREASRGRTWRCGGRTLIQSRTRCVSLWRLRRRRRRHAEWMRLRLSWSTFRMPCTSGVEMEGGAGVASLRRGQLCPQCGRGTSAVVNPSRRPAPHWMSGQRTVPAFFSLSSAPRCPRSWSRRRRRPLRGYAVHVPSSERTPVSLHRSRVQHTAGRTAVRGTGVVSQMGKRRAHHDAGGGGTMRRAVKRWKENAVLYLLAVPLVIRCG</sequence>
<proteinExistence type="predicted"/>